<dbReference type="AlphaFoldDB" id="A0A382PS24"/>
<accession>A0A382PS24</accession>
<evidence type="ECO:0000313" key="1">
    <source>
        <dbReference type="EMBL" id="SVC75590.1"/>
    </source>
</evidence>
<name>A0A382PS24_9ZZZZ</name>
<organism evidence="1">
    <name type="scientific">marine metagenome</name>
    <dbReference type="NCBI Taxonomy" id="408172"/>
    <lineage>
        <taxon>unclassified sequences</taxon>
        <taxon>metagenomes</taxon>
        <taxon>ecological metagenomes</taxon>
    </lineage>
</organism>
<feature type="non-terminal residue" evidence="1">
    <location>
        <position position="341"/>
    </location>
</feature>
<protein>
    <submittedName>
        <fullName evidence="1">Uncharacterized protein</fullName>
    </submittedName>
</protein>
<feature type="non-terminal residue" evidence="1">
    <location>
        <position position="1"/>
    </location>
</feature>
<proteinExistence type="predicted"/>
<dbReference type="EMBL" id="UINC01109037">
    <property type="protein sequence ID" value="SVC75590.1"/>
    <property type="molecule type" value="Genomic_DNA"/>
</dbReference>
<gene>
    <name evidence="1" type="ORF">METZ01_LOCUS328444</name>
</gene>
<reference evidence="1" key="1">
    <citation type="submission" date="2018-05" db="EMBL/GenBank/DDBJ databases">
        <authorList>
            <person name="Lanie J.A."/>
            <person name="Ng W.-L."/>
            <person name="Kazmierczak K.M."/>
            <person name="Andrzejewski T.M."/>
            <person name="Davidsen T.M."/>
            <person name="Wayne K.J."/>
            <person name="Tettelin H."/>
            <person name="Glass J.I."/>
            <person name="Rusch D."/>
            <person name="Podicherti R."/>
            <person name="Tsui H.-C.T."/>
            <person name="Winkler M.E."/>
        </authorList>
    </citation>
    <scope>NUCLEOTIDE SEQUENCE</scope>
</reference>
<sequence>GDQIECRAAGAGILTGAAVANNTHQINWSSDEDIRAVTHGGVPRIFYTDIVSKVRHLFSQNGSQNADPRSLPLSNDGKYYVDGNYLTHLDNKGITIYTPTLQEQFVKARPKLPSGLGLTGDVQDARTFVNSSNAVFVCVKISDKWKLVRTSNNPGPETSLLSYDFQIPLGLGMEGTNLWGIGSDNTDGWDVHRVTPFYESDVVGGYVFYASTYYDGSSNAVLALDPNKSAWGLITNTRLGAEDANGTPRYLSIDWKTDSGLLDSTGTPTIGINSDDDKLIGKHEFKWYPFEKPAALFTGTSPNTTPVVISNIPGNTSSVIATVEVAFESEINREVVFFKKS</sequence>